<reference evidence="1 2" key="1">
    <citation type="journal article" date="2022" name="Nat. Genet.">
        <title>Improved pea reference genome and pan-genome highlight genomic features and evolutionary characteristics.</title>
        <authorList>
            <person name="Yang T."/>
            <person name="Liu R."/>
            <person name="Luo Y."/>
            <person name="Hu S."/>
            <person name="Wang D."/>
            <person name="Wang C."/>
            <person name="Pandey M.K."/>
            <person name="Ge S."/>
            <person name="Xu Q."/>
            <person name="Li N."/>
            <person name="Li G."/>
            <person name="Huang Y."/>
            <person name="Saxena R.K."/>
            <person name="Ji Y."/>
            <person name="Li M."/>
            <person name="Yan X."/>
            <person name="He Y."/>
            <person name="Liu Y."/>
            <person name="Wang X."/>
            <person name="Xiang C."/>
            <person name="Varshney R.K."/>
            <person name="Ding H."/>
            <person name="Gao S."/>
            <person name="Zong X."/>
        </authorList>
    </citation>
    <scope>NUCLEOTIDE SEQUENCE [LARGE SCALE GENOMIC DNA]</scope>
    <source>
        <strain evidence="1 2">cv. Zhongwan 6</strain>
    </source>
</reference>
<evidence type="ECO:0000313" key="1">
    <source>
        <dbReference type="EMBL" id="KAI5390961.1"/>
    </source>
</evidence>
<sequence length="144" mass="16489">MAIEDNSTYDSNCLPRINDVETIQQQSTLAVPQSITLNHSPICQKLKFPMVKLLQMRCLQPKKLLINWDMQTRHRKRNDNTPKANLAEEDDIIVDVIAQANIMTDVNKWVVDSGATRHICANKYAFTFYTTGEDGEEQVYLDDS</sequence>
<dbReference type="Gramene" id="Psat07G0599700-T1">
    <property type="protein sequence ID" value="KAI5390961.1"/>
    <property type="gene ID" value="KIW84_075997"/>
</dbReference>
<proteinExistence type="predicted"/>
<organism evidence="1 2">
    <name type="scientific">Pisum sativum</name>
    <name type="common">Garden pea</name>
    <name type="synonym">Lathyrus oleraceus</name>
    <dbReference type="NCBI Taxonomy" id="3888"/>
    <lineage>
        <taxon>Eukaryota</taxon>
        <taxon>Viridiplantae</taxon>
        <taxon>Streptophyta</taxon>
        <taxon>Embryophyta</taxon>
        <taxon>Tracheophyta</taxon>
        <taxon>Spermatophyta</taxon>
        <taxon>Magnoliopsida</taxon>
        <taxon>eudicotyledons</taxon>
        <taxon>Gunneridae</taxon>
        <taxon>Pentapetalae</taxon>
        <taxon>rosids</taxon>
        <taxon>fabids</taxon>
        <taxon>Fabales</taxon>
        <taxon>Fabaceae</taxon>
        <taxon>Papilionoideae</taxon>
        <taxon>50 kb inversion clade</taxon>
        <taxon>NPAAA clade</taxon>
        <taxon>Hologalegina</taxon>
        <taxon>IRL clade</taxon>
        <taxon>Fabeae</taxon>
        <taxon>Lathyrus</taxon>
    </lineage>
</organism>
<accession>A0A9D4VYD6</accession>
<name>A0A9D4VYD6_PEA</name>
<gene>
    <name evidence="1" type="ORF">KIW84_075997</name>
</gene>
<dbReference type="Proteomes" id="UP001058974">
    <property type="component" value="Chromosome 7"/>
</dbReference>
<dbReference type="AlphaFoldDB" id="A0A9D4VYD6"/>
<comment type="caution">
    <text evidence="1">The sequence shown here is derived from an EMBL/GenBank/DDBJ whole genome shotgun (WGS) entry which is preliminary data.</text>
</comment>
<protein>
    <submittedName>
        <fullName evidence="1">Uncharacterized protein</fullName>
    </submittedName>
</protein>
<keyword evidence="2" id="KW-1185">Reference proteome</keyword>
<evidence type="ECO:0000313" key="2">
    <source>
        <dbReference type="Proteomes" id="UP001058974"/>
    </source>
</evidence>
<dbReference type="EMBL" id="JAMSHJ010000007">
    <property type="protein sequence ID" value="KAI5390961.1"/>
    <property type="molecule type" value="Genomic_DNA"/>
</dbReference>